<dbReference type="EMBL" id="BONO01000018">
    <property type="protein sequence ID" value="GIG37056.1"/>
    <property type="molecule type" value="Genomic_DNA"/>
</dbReference>
<dbReference type="PANTHER" id="PTHR35802">
    <property type="entry name" value="PROTEASE SYNTHASE AND SPORULATION PROTEIN PAI 2"/>
    <property type="match status" value="1"/>
</dbReference>
<dbReference type="InterPro" id="IPR012349">
    <property type="entry name" value="Split_barrel_FMN-bd"/>
</dbReference>
<dbReference type="Proteomes" id="UP000642125">
    <property type="component" value="Unassembled WGS sequence"/>
</dbReference>
<evidence type="ECO:0000313" key="3">
    <source>
        <dbReference type="Proteomes" id="UP000642125"/>
    </source>
</evidence>
<name>A0A919PAL6_9CELL</name>
<dbReference type="PIRSF" id="PIRSF010372">
    <property type="entry name" value="PaiB"/>
    <property type="match status" value="1"/>
</dbReference>
<feature type="compositionally biased region" description="Pro residues" evidence="1">
    <location>
        <begin position="62"/>
        <end position="72"/>
    </location>
</feature>
<dbReference type="Pfam" id="PF04299">
    <property type="entry name" value="FMN_bind_2"/>
    <property type="match status" value="1"/>
</dbReference>
<dbReference type="PANTHER" id="PTHR35802:SF1">
    <property type="entry name" value="PROTEASE SYNTHASE AND SPORULATION PROTEIN PAI 2"/>
    <property type="match status" value="1"/>
</dbReference>
<accession>A0A919PAL6</accession>
<organism evidence="2 3">
    <name type="scientific">Cellulomonas pakistanensis</name>
    <dbReference type="NCBI Taxonomy" id="992287"/>
    <lineage>
        <taxon>Bacteria</taxon>
        <taxon>Bacillati</taxon>
        <taxon>Actinomycetota</taxon>
        <taxon>Actinomycetes</taxon>
        <taxon>Micrococcales</taxon>
        <taxon>Cellulomonadaceae</taxon>
        <taxon>Cellulomonas</taxon>
    </lineage>
</organism>
<protein>
    <submittedName>
        <fullName evidence="2">Transcriptional regulator</fullName>
    </submittedName>
</protein>
<dbReference type="AlphaFoldDB" id="A0A919PAL6"/>
<reference evidence="2" key="1">
    <citation type="submission" date="2021-01" db="EMBL/GenBank/DDBJ databases">
        <title>Whole genome shotgun sequence of Cellulomonas pakistanensis NBRC 110800.</title>
        <authorList>
            <person name="Komaki H."/>
            <person name="Tamura T."/>
        </authorList>
    </citation>
    <scope>NUCLEOTIDE SEQUENCE</scope>
    <source>
        <strain evidence="2">NBRC 110800</strain>
    </source>
</reference>
<evidence type="ECO:0000313" key="2">
    <source>
        <dbReference type="EMBL" id="GIG37056.1"/>
    </source>
</evidence>
<proteinExistence type="predicted"/>
<feature type="region of interest" description="Disordered" evidence="1">
    <location>
        <begin position="56"/>
        <end position="80"/>
    </location>
</feature>
<evidence type="ECO:0000256" key="1">
    <source>
        <dbReference type="SAM" id="MobiDB-lite"/>
    </source>
</evidence>
<feature type="region of interest" description="Disordered" evidence="1">
    <location>
        <begin position="213"/>
        <end position="232"/>
    </location>
</feature>
<dbReference type="Gene3D" id="2.30.110.10">
    <property type="entry name" value="Electron Transport, Fmn-binding Protein, Chain A"/>
    <property type="match status" value="1"/>
</dbReference>
<dbReference type="InterPro" id="IPR007396">
    <property type="entry name" value="TR_PAI2-type"/>
</dbReference>
<sequence length="250" mass="26876">MGRVIHTTDYVLTDEGRVRDLVRAHGWATLVSVTDDGPVASHVPVLLAEDVPLPSAGTGGAPVPPAEPPAPRPARDAHGLPDRFTVPAAPLTLLSHLGRPDELLHQAGSGREHLLVVEGPYGYVSPGWYGYAPAVPTWNYVAVHLYGTLELLDAEDSYAVMAATVDQYEAPMPDPVRLPDVEGYARRIAPGAVGFRLSVTRWQGKAKLSQDKPRAVAERVAERLGDDPHHAQPALAAEMRAELGRRPGWA</sequence>
<gene>
    <name evidence="2" type="ORF">Cpa01nite_24370</name>
</gene>
<feature type="compositionally biased region" description="Basic and acidic residues" evidence="1">
    <location>
        <begin position="213"/>
        <end position="230"/>
    </location>
</feature>
<keyword evidence="3" id="KW-1185">Reference proteome</keyword>
<comment type="caution">
    <text evidence="2">The sequence shown here is derived from an EMBL/GenBank/DDBJ whole genome shotgun (WGS) entry which is preliminary data.</text>
</comment>
<dbReference type="SUPFAM" id="SSF50475">
    <property type="entry name" value="FMN-binding split barrel"/>
    <property type="match status" value="1"/>
</dbReference>